<protein>
    <submittedName>
        <fullName evidence="1">Uncharacterized protein</fullName>
    </submittedName>
</protein>
<sequence length="145" mass="17062">MGIRFLRLTKDACPPETIAHYRLSSTIGQWGSLVPMTVYGGNMGNSWKHWQQELMEKRGFSRGSRHMRLSVELKLRRNIQIFLEHRNVKLLRRNVDPVCKPCERIRGRIRMDLNFGICRDVGDFQETYARGIRRDVKLMHCDVCT</sequence>
<dbReference type="AlphaFoldDB" id="A0A834WPX6"/>
<name>A0A834WPX6_9FABA</name>
<dbReference type="EMBL" id="JAAIUW010000006">
    <property type="protein sequence ID" value="KAF7827361.1"/>
    <property type="molecule type" value="Genomic_DNA"/>
</dbReference>
<evidence type="ECO:0000313" key="1">
    <source>
        <dbReference type="EMBL" id="KAF7827361.1"/>
    </source>
</evidence>
<dbReference type="Proteomes" id="UP000634136">
    <property type="component" value="Unassembled WGS sequence"/>
</dbReference>
<organism evidence="1 2">
    <name type="scientific">Senna tora</name>
    <dbReference type="NCBI Taxonomy" id="362788"/>
    <lineage>
        <taxon>Eukaryota</taxon>
        <taxon>Viridiplantae</taxon>
        <taxon>Streptophyta</taxon>
        <taxon>Embryophyta</taxon>
        <taxon>Tracheophyta</taxon>
        <taxon>Spermatophyta</taxon>
        <taxon>Magnoliopsida</taxon>
        <taxon>eudicotyledons</taxon>
        <taxon>Gunneridae</taxon>
        <taxon>Pentapetalae</taxon>
        <taxon>rosids</taxon>
        <taxon>fabids</taxon>
        <taxon>Fabales</taxon>
        <taxon>Fabaceae</taxon>
        <taxon>Caesalpinioideae</taxon>
        <taxon>Cassia clade</taxon>
        <taxon>Senna</taxon>
    </lineage>
</organism>
<proteinExistence type="predicted"/>
<evidence type="ECO:0000313" key="2">
    <source>
        <dbReference type="Proteomes" id="UP000634136"/>
    </source>
</evidence>
<reference evidence="1" key="1">
    <citation type="submission" date="2020-09" db="EMBL/GenBank/DDBJ databases">
        <title>Genome-Enabled Discovery of Anthraquinone Biosynthesis in Senna tora.</title>
        <authorList>
            <person name="Kang S.-H."/>
            <person name="Pandey R.P."/>
            <person name="Lee C.-M."/>
            <person name="Sim J.-S."/>
            <person name="Jeong J.-T."/>
            <person name="Choi B.-S."/>
            <person name="Jung M."/>
            <person name="Ginzburg D."/>
            <person name="Zhao K."/>
            <person name="Won S.Y."/>
            <person name="Oh T.-J."/>
            <person name="Yu Y."/>
            <person name="Kim N.-H."/>
            <person name="Lee O.R."/>
            <person name="Lee T.-H."/>
            <person name="Bashyal P."/>
            <person name="Kim T.-S."/>
            <person name="Lee W.-H."/>
            <person name="Kawkins C."/>
            <person name="Kim C.-K."/>
            <person name="Kim J.S."/>
            <person name="Ahn B.O."/>
            <person name="Rhee S.Y."/>
            <person name="Sohng J.K."/>
        </authorList>
    </citation>
    <scope>NUCLEOTIDE SEQUENCE</scope>
    <source>
        <tissue evidence="1">Leaf</tissue>
    </source>
</reference>
<comment type="caution">
    <text evidence="1">The sequence shown here is derived from an EMBL/GenBank/DDBJ whole genome shotgun (WGS) entry which is preliminary data.</text>
</comment>
<gene>
    <name evidence="1" type="ORF">G2W53_018525</name>
</gene>
<keyword evidence="2" id="KW-1185">Reference proteome</keyword>
<accession>A0A834WPX6</accession>